<organism evidence="8 9">
    <name type="scientific">Brenthis ino</name>
    <name type="common">lesser marbled fritillary</name>
    <dbReference type="NCBI Taxonomy" id="405034"/>
    <lineage>
        <taxon>Eukaryota</taxon>
        <taxon>Metazoa</taxon>
        <taxon>Ecdysozoa</taxon>
        <taxon>Arthropoda</taxon>
        <taxon>Hexapoda</taxon>
        <taxon>Insecta</taxon>
        <taxon>Pterygota</taxon>
        <taxon>Neoptera</taxon>
        <taxon>Endopterygota</taxon>
        <taxon>Lepidoptera</taxon>
        <taxon>Glossata</taxon>
        <taxon>Ditrysia</taxon>
        <taxon>Papilionoidea</taxon>
        <taxon>Nymphalidae</taxon>
        <taxon>Heliconiinae</taxon>
        <taxon>Argynnini</taxon>
        <taxon>Brenthis</taxon>
    </lineage>
</organism>
<dbReference type="Pfam" id="PF21789">
    <property type="entry name" value="TNP-like_RNaseH_C"/>
    <property type="match status" value="1"/>
</dbReference>
<keyword evidence="3" id="KW-0862">Zinc</keyword>
<dbReference type="Proteomes" id="UP000838878">
    <property type="component" value="Chromosome 1"/>
</dbReference>
<evidence type="ECO:0000256" key="4">
    <source>
        <dbReference type="ARBA" id="ARBA00023125"/>
    </source>
</evidence>
<keyword evidence="9" id="KW-1185">Reference proteome</keyword>
<dbReference type="Pfam" id="PF21788">
    <property type="entry name" value="TNP-like_GBD"/>
    <property type="match status" value="1"/>
</dbReference>
<dbReference type="InterPro" id="IPR048365">
    <property type="entry name" value="TNP-like_RNaseH_N"/>
</dbReference>
<reference evidence="8" key="1">
    <citation type="submission" date="2021-12" db="EMBL/GenBank/DDBJ databases">
        <authorList>
            <person name="Martin H S."/>
        </authorList>
    </citation>
    <scope>NUCLEOTIDE SEQUENCE</scope>
</reference>
<evidence type="ECO:0000313" key="8">
    <source>
        <dbReference type="EMBL" id="CAH0714112.1"/>
    </source>
</evidence>
<gene>
    <name evidence="8" type="ORF">BINO364_LOCUS1193</name>
</gene>
<keyword evidence="4" id="KW-0238">DNA-binding</keyword>
<evidence type="ECO:0000259" key="7">
    <source>
        <dbReference type="SMART" id="SM00980"/>
    </source>
</evidence>
<feature type="domain" description="THAP-type" evidence="6">
    <location>
        <begin position="27"/>
        <end position="93"/>
    </location>
</feature>
<evidence type="ECO:0000256" key="5">
    <source>
        <dbReference type="SAM" id="MobiDB-lite"/>
    </source>
</evidence>
<dbReference type="GO" id="GO:0003700">
    <property type="term" value="F:DNA-binding transcription factor activity"/>
    <property type="evidence" value="ECO:0007669"/>
    <property type="project" value="TreeGrafter"/>
</dbReference>
<feature type="region of interest" description="Disordered" evidence="5">
    <location>
        <begin position="122"/>
        <end position="144"/>
    </location>
</feature>
<protein>
    <recommendedName>
        <fullName evidence="6 7">THAP-type domain-containing protein</fullName>
    </recommendedName>
</protein>
<dbReference type="GO" id="GO:0008270">
    <property type="term" value="F:zinc ion binding"/>
    <property type="evidence" value="ECO:0007669"/>
    <property type="project" value="UniProtKB-KW"/>
</dbReference>
<evidence type="ECO:0000256" key="2">
    <source>
        <dbReference type="ARBA" id="ARBA00022771"/>
    </source>
</evidence>
<dbReference type="SMART" id="SM00692">
    <property type="entry name" value="DM3"/>
    <property type="match status" value="1"/>
</dbReference>
<dbReference type="InterPro" id="IPR048366">
    <property type="entry name" value="TNP-like_GBD"/>
</dbReference>
<accession>A0A8J9U5B1</accession>
<dbReference type="InterPro" id="IPR026516">
    <property type="entry name" value="THAP1/10"/>
</dbReference>
<dbReference type="PANTHER" id="PTHR46600">
    <property type="entry name" value="THAP DOMAIN-CONTAINING"/>
    <property type="match status" value="1"/>
</dbReference>
<dbReference type="GO" id="GO:0005634">
    <property type="term" value="C:nucleus"/>
    <property type="evidence" value="ECO:0007669"/>
    <property type="project" value="TreeGrafter"/>
</dbReference>
<dbReference type="PANTHER" id="PTHR46600:SF7">
    <property type="entry name" value="SI:DKEY-228B2.6-RELATED"/>
    <property type="match status" value="1"/>
</dbReference>
<dbReference type="SMART" id="SM00980">
    <property type="entry name" value="THAP"/>
    <property type="match status" value="1"/>
</dbReference>
<dbReference type="AlphaFoldDB" id="A0A8J9U5B1"/>
<evidence type="ECO:0000256" key="1">
    <source>
        <dbReference type="ARBA" id="ARBA00022723"/>
    </source>
</evidence>
<dbReference type="InterPro" id="IPR038441">
    <property type="entry name" value="THAP_Znf_sf"/>
</dbReference>
<evidence type="ECO:0000313" key="9">
    <source>
        <dbReference type="Proteomes" id="UP000838878"/>
    </source>
</evidence>
<dbReference type="SUPFAM" id="SSF57716">
    <property type="entry name" value="Glucocorticoid receptor-like (DNA-binding domain)"/>
    <property type="match status" value="1"/>
</dbReference>
<sequence>MAKSNYRLYCAVLGCLNSSITHPKITFFKLPGNAERRLEWLQLICRNDLENKPNFAAYRICETHFNVEDIRQSSNRKLLKNNALPLLMLPSLPSTVPGSYRKEDKQTQTALLTVVENGTQTENAANESYAQTSTSLSSNTPRKRKLKPEILQCRKKIKLQETENKTQKAEESTFHQLCDKFLNNKLVLLIKAQSTLKQHGKGYRYDQDYITYCLNLYYIGPQAYRFLQSALCLPCPSTLYKRSFPITTEINEKAMSVLKMKVAQMTEVEKNCSVMIGATSLKTNLFFNIKEDKINGFHEIEGLQSPEPAKNALVIMIRGILVNWKQPVAYALISECRNYDVINKWIDKVLQKLFEIGLIIRIFVSDQGSDLWKASKKRIVSVETPYFFINNSKIYCTFDAPHLIKNVRNVFMKYDFHFGNSIAKYDHIIQFYNHDKEKSFRLAPKLTNSHIKPTNYEKMKVCFATQLFSRSVAIGMCTYIDNNEIEESGSDTANFLLMMNDLFDSLNTSNLRHSYEYKRAYRGDESQKAFFKNMISFFQELKLINPKNGRDHTSSVRFIEGFQITITSLMLLFDDLRVEGYNFLMTRRCNQDALENLFRHIRTKNGMALKPTCRQFASAFKNLFFCNIMKPPKGGNCAEDFGKLLVQTTCEEVNSCVIPVPTNEISNKDNEEFRSVQITSSDYNQLDMPEKNSLFYICGYLLKRCLEKHDDCQALKSYVKPHQRSHNFSAETQCLRYWAYSKNNSQTLLIVPSDDFIEYVEKMEEIFRTSFETKHIINCKVAAESNKFF</sequence>
<dbReference type="Pfam" id="PF05485">
    <property type="entry name" value="THAP"/>
    <property type="match status" value="1"/>
</dbReference>
<dbReference type="Gene3D" id="6.20.210.20">
    <property type="entry name" value="THAP domain"/>
    <property type="match status" value="1"/>
</dbReference>
<dbReference type="EMBL" id="OV170221">
    <property type="protein sequence ID" value="CAH0714112.1"/>
    <property type="molecule type" value="Genomic_DNA"/>
</dbReference>
<feature type="domain" description="THAP-type" evidence="7">
    <location>
        <begin position="8"/>
        <end position="94"/>
    </location>
</feature>
<feature type="compositionally biased region" description="Polar residues" evidence="5">
    <location>
        <begin position="122"/>
        <end position="140"/>
    </location>
</feature>
<evidence type="ECO:0000259" key="6">
    <source>
        <dbReference type="SMART" id="SM00692"/>
    </source>
</evidence>
<dbReference type="GO" id="GO:0006357">
    <property type="term" value="P:regulation of transcription by RNA polymerase II"/>
    <property type="evidence" value="ECO:0007669"/>
    <property type="project" value="TreeGrafter"/>
</dbReference>
<feature type="non-terminal residue" evidence="8">
    <location>
        <position position="789"/>
    </location>
</feature>
<keyword evidence="2" id="KW-0863">Zinc-finger</keyword>
<keyword evidence="1" id="KW-0479">Metal-binding</keyword>
<dbReference type="OrthoDB" id="8948150at2759"/>
<dbReference type="InterPro" id="IPR048367">
    <property type="entry name" value="TNP-like_RNaseH_C"/>
</dbReference>
<name>A0A8J9U5B1_9NEOP</name>
<dbReference type="GO" id="GO:0000978">
    <property type="term" value="F:RNA polymerase II cis-regulatory region sequence-specific DNA binding"/>
    <property type="evidence" value="ECO:0007669"/>
    <property type="project" value="TreeGrafter"/>
</dbReference>
<dbReference type="Pfam" id="PF21787">
    <property type="entry name" value="TNP-like_RNaseH_N"/>
    <property type="match status" value="1"/>
</dbReference>
<dbReference type="InterPro" id="IPR006612">
    <property type="entry name" value="THAP_Znf"/>
</dbReference>
<evidence type="ECO:0000256" key="3">
    <source>
        <dbReference type="ARBA" id="ARBA00022833"/>
    </source>
</evidence>
<proteinExistence type="predicted"/>